<evidence type="ECO:0000313" key="1">
    <source>
        <dbReference type="EMBL" id="UOF01625.1"/>
    </source>
</evidence>
<keyword evidence="2" id="KW-1185">Reference proteome</keyword>
<name>A0ABY4C9J6_9BACT</name>
<proteinExistence type="predicted"/>
<evidence type="ECO:0000313" key="2">
    <source>
        <dbReference type="Proteomes" id="UP000830116"/>
    </source>
</evidence>
<dbReference type="Proteomes" id="UP000830116">
    <property type="component" value="Chromosome"/>
</dbReference>
<dbReference type="EMBL" id="CP093442">
    <property type="protein sequence ID" value="UOF01625.1"/>
    <property type="molecule type" value="Genomic_DNA"/>
</dbReference>
<protein>
    <submittedName>
        <fullName evidence="1">Uncharacterized protein</fullName>
    </submittedName>
</protein>
<sequence>MTKNFLRLMMVSCLSFTLLAAGMLLMTVKHRSLALRQPRNGGTVDAVISPSALKIRFQAAAKTALEIDKQLPMLVKVSGMGALEKWNQNIDSDFVERRFSQQMMVHLKDMAELMRARRQLGGFAKLQEFEFRSTLSKSDYILSLEVTLSSLNRANHNRASSEMMKQTLASYNHERLMLDRKMLGL</sequence>
<dbReference type="RefSeq" id="WP_243538157.1">
    <property type="nucleotide sequence ID" value="NZ_CP093442.1"/>
</dbReference>
<gene>
    <name evidence="1" type="ORF">MNR06_01490</name>
</gene>
<accession>A0ABY4C9J6</accession>
<reference evidence="1" key="1">
    <citation type="submission" date="2022-03" db="EMBL/GenBank/DDBJ databases">
        <title>Genome Identification and Characterization of new species Bdellovibrio reynosense LBG001 sp. nov. from a Mexico soil sample.</title>
        <authorList>
            <person name="Camilli A."/>
            <person name="Ajao Y."/>
            <person name="Guo X."/>
        </authorList>
    </citation>
    <scope>NUCLEOTIDE SEQUENCE</scope>
    <source>
        <strain evidence="1">LBG001</strain>
    </source>
</reference>
<organism evidence="1 2">
    <name type="scientific">Bdellovibrio reynosensis</name>
    <dbReference type="NCBI Taxonomy" id="2835041"/>
    <lineage>
        <taxon>Bacteria</taxon>
        <taxon>Pseudomonadati</taxon>
        <taxon>Bdellovibrionota</taxon>
        <taxon>Bdellovibrionia</taxon>
        <taxon>Bdellovibrionales</taxon>
        <taxon>Pseudobdellovibrionaceae</taxon>
        <taxon>Bdellovibrio</taxon>
    </lineage>
</organism>